<protein>
    <submittedName>
        <fullName evidence="8">UDP-galactose translocator</fullName>
    </submittedName>
</protein>
<feature type="transmembrane region" description="Helical" evidence="7">
    <location>
        <begin position="43"/>
        <end position="62"/>
    </location>
</feature>
<comment type="similarity">
    <text evidence="2">Belongs to the nucleotide-sugar transporter family. SLC35A subfamily.</text>
</comment>
<reference evidence="8" key="2">
    <citation type="journal article" date="2023" name="Science">
        <title>Genomic signatures of disease resistance in endangered staghorn corals.</title>
        <authorList>
            <person name="Vollmer S.V."/>
            <person name="Selwyn J.D."/>
            <person name="Despard B.A."/>
            <person name="Roesel C.L."/>
        </authorList>
    </citation>
    <scope>NUCLEOTIDE SEQUENCE</scope>
    <source>
        <strain evidence="8">K2</strain>
    </source>
</reference>
<evidence type="ECO:0000313" key="8">
    <source>
        <dbReference type="EMBL" id="KAK2571431.1"/>
    </source>
</evidence>
<reference evidence="8" key="1">
    <citation type="journal article" date="2023" name="G3 (Bethesda)">
        <title>Whole genome assembly and annotation of the endangered Caribbean coral Acropora cervicornis.</title>
        <authorList>
            <person name="Selwyn J.D."/>
            <person name="Vollmer S.V."/>
        </authorList>
    </citation>
    <scope>NUCLEOTIDE SEQUENCE</scope>
    <source>
        <strain evidence="8">K2</strain>
    </source>
</reference>
<evidence type="ECO:0000256" key="6">
    <source>
        <dbReference type="ARBA" id="ARBA00023136"/>
    </source>
</evidence>
<dbReference type="PIRSF" id="PIRSF005799">
    <property type="entry name" value="UDP-gal_transpt"/>
    <property type="match status" value="1"/>
</dbReference>
<dbReference type="Pfam" id="PF04142">
    <property type="entry name" value="Nuc_sug_transp"/>
    <property type="match status" value="1"/>
</dbReference>
<evidence type="ECO:0000256" key="2">
    <source>
        <dbReference type="ARBA" id="ARBA00009976"/>
    </source>
</evidence>
<dbReference type="GO" id="GO:0000139">
    <property type="term" value="C:Golgi membrane"/>
    <property type="evidence" value="ECO:0007669"/>
    <property type="project" value="InterPro"/>
</dbReference>
<keyword evidence="4 7" id="KW-0812">Transmembrane</keyword>
<dbReference type="Proteomes" id="UP001249851">
    <property type="component" value="Unassembled WGS sequence"/>
</dbReference>
<dbReference type="AlphaFoldDB" id="A0AAD9R2A6"/>
<keyword evidence="9" id="KW-1185">Reference proteome</keyword>
<keyword evidence="3" id="KW-0813">Transport</keyword>
<evidence type="ECO:0000313" key="9">
    <source>
        <dbReference type="Proteomes" id="UP001249851"/>
    </source>
</evidence>
<evidence type="ECO:0000256" key="7">
    <source>
        <dbReference type="SAM" id="Phobius"/>
    </source>
</evidence>
<keyword evidence="6 7" id="KW-0472">Membrane</keyword>
<dbReference type="SUPFAM" id="SSF103481">
    <property type="entry name" value="Multidrug resistance efflux transporter EmrE"/>
    <property type="match status" value="1"/>
</dbReference>
<feature type="transmembrane region" description="Helical" evidence="7">
    <location>
        <begin position="218"/>
        <end position="238"/>
    </location>
</feature>
<accession>A0AAD9R2A6</accession>
<dbReference type="InterPro" id="IPR037185">
    <property type="entry name" value="EmrE-like"/>
</dbReference>
<proteinExistence type="inferred from homology"/>
<dbReference type="GO" id="GO:0015165">
    <property type="term" value="F:pyrimidine nucleotide-sugar transmembrane transporter activity"/>
    <property type="evidence" value="ECO:0007669"/>
    <property type="project" value="InterPro"/>
</dbReference>
<evidence type="ECO:0000256" key="3">
    <source>
        <dbReference type="ARBA" id="ARBA00022597"/>
    </source>
</evidence>
<comment type="subcellular location">
    <subcellularLocation>
        <location evidence="1">Membrane</location>
        <topology evidence="1">Multi-pass membrane protein</topology>
    </subcellularLocation>
</comment>
<keyword evidence="5 7" id="KW-1133">Transmembrane helix</keyword>
<organism evidence="8 9">
    <name type="scientific">Acropora cervicornis</name>
    <name type="common">Staghorn coral</name>
    <dbReference type="NCBI Taxonomy" id="6130"/>
    <lineage>
        <taxon>Eukaryota</taxon>
        <taxon>Metazoa</taxon>
        <taxon>Cnidaria</taxon>
        <taxon>Anthozoa</taxon>
        <taxon>Hexacorallia</taxon>
        <taxon>Scleractinia</taxon>
        <taxon>Astrocoeniina</taxon>
        <taxon>Acroporidae</taxon>
        <taxon>Acropora</taxon>
    </lineage>
</organism>
<feature type="transmembrane region" description="Helical" evidence="7">
    <location>
        <begin position="283"/>
        <end position="306"/>
    </location>
</feature>
<feature type="transmembrane region" description="Helical" evidence="7">
    <location>
        <begin position="74"/>
        <end position="97"/>
    </location>
</feature>
<evidence type="ECO:0000256" key="4">
    <source>
        <dbReference type="ARBA" id="ARBA00022692"/>
    </source>
</evidence>
<dbReference type="EMBL" id="JARQWQ010000006">
    <property type="protein sequence ID" value="KAK2571431.1"/>
    <property type="molecule type" value="Genomic_DNA"/>
</dbReference>
<keyword evidence="3" id="KW-0762">Sugar transport</keyword>
<gene>
    <name evidence="8" type="ORF">P5673_004023</name>
</gene>
<evidence type="ECO:0000256" key="5">
    <source>
        <dbReference type="ARBA" id="ARBA00022989"/>
    </source>
</evidence>
<feature type="transmembrane region" description="Helical" evidence="7">
    <location>
        <begin position="318"/>
        <end position="335"/>
    </location>
</feature>
<dbReference type="PANTHER" id="PTHR10231">
    <property type="entry name" value="NUCLEOTIDE-SUGAR TRANSMEMBRANE TRANSPORTER"/>
    <property type="match status" value="1"/>
</dbReference>
<feature type="transmembrane region" description="Helical" evidence="7">
    <location>
        <begin position="250"/>
        <end position="271"/>
    </location>
</feature>
<dbReference type="NCBIfam" id="TIGR00803">
    <property type="entry name" value="nst"/>
    <property type="match status" value="1"/>
</dbReference>
<feature type="transmembrane region" description="Helical" evidence="7">
    <location>
        <begin position="151"/>
        <end position="168"/>
    </location>
</feature>
<dbReference type="InterPro" id="IPR007271">
    <property type="entry name" value="Nuc_sug_transpt"/>
</dbReference>
<evidence type="ECO:0000256" key="1">
    <source>
        <dbReference type="ARBA" id="ARBA00004141"/>
    </source>
</evidence>
<sequence length="360" mass="39697">MYIAMQNLRANAIKDSKHEDLPCENSKNHCKESEGPSFTSTGGFRMIIFAILTLQATCYFSLLRYSRTRPHKMYFTSTAVFLAEVIKLLVTLVVIVFQHRNLKQLGSFLVDSFLLNPLDTLKLSLASVLYVIQNNLVYIAMTHLESTTFQVLNQLKILSTAIFSIALLKRQLTKRKWISLFLLSLGVTMVQVDSQTSVQADILTDSNNPTTKNKQSSILGFSAVLASSLASGFAGVYMEKIFKGQKRKSFWVANAQLYAIGVILGLVGVFYQDGGGIAMMGFFYGYDLVVWLVILFASAGGIIVSLTLKYASCITKGFATSFAIVLSSFVSAYVFNFIPSMQFIVGAASVVAAVLTYSYV</sequence>
<name>A0AAD9R2A6_ACRCE</name>
<comment type="caution">
    <text evidence="8">The sequence shown here is derived from an EMBL/GenBank/DDBJ whole genome shotgun (WGS) entry which is preliminary data.</text>
</comment>
<feature type="transmembrane region" description="Helical" evidence="7">
    <location>
        <begin position="180"/>
        <end position="198"/>
    </location>
</feature>